<dbReference type="GeneTree" id="ENSGT00520000055620"/>
<dbReference type="GO" id="GO:0005930">
    <property type="term" value="C:axoneme"/>
    <property type="evidence" value="ECO:0007669"/>
    <property type="project" value="Ensembl"/>
</dbReference>
<dbReference type="Pfam" id="PF11618">
    <property type="entry name" value="C2-C2_1"/>
    <property type="match status" value="1"/>
</dbReference>
<dbReference type="GO" id="GO:0035116">
    <property type="term" value="P:embryonic hindlimb morphogenesis"/>
    <property type="evidence" value="ECO:0007669"/>
    <property type="project" value="Ensembl"/>
</dbReference>
<reference evidence="9" key="2">
    <citation type="submission" date="2025-08" db="UniProtKB">
        <authorList>
            <consortium name="Ensembl"/>
        </authorList>
    </citation>
    <scope>IDENTIFICATION</scope>
</reference>
<dbReference type="GO" id="GO:1905515">
    <property type="term" value="P:non-motile cilium assembly"/>
    <property type="evidence" value="ECO:0007669"/>
    <property type="project" value="Ensembl"/>
</dbReference>
<dbReference type="GO" id="GO:0031870">
    <property type="term" value="F:thromboxane A2 receptor binding"/>
    <property type="evidence" value="ECO:0007669"/>
    <property type="project" value="Ensembl"/>
</dbReference>
<dbReference type="GO" id="GO:0005911">
    <property type="term" value="C:cell-cell junction"/>
    <property type="evidence" value="ECO:0007669"/>
    <property type="project" value="Ensembl"/>
</dbReference>
<evidence type="ECO:0000256" key="5">
    <source>
        <dbReference type="ARBA" id="ARBA00023273"/>
    </source>
</evidence>
<dbReference type="OrthoDB" id="2133912at2759"/>
<dbReference type="GO" id="GO:0007163">
    <property type="term" value="P:establishment or maintenance of cell polarity"/>
    <property type="evidence" value="ECO:0007669"/>
    <property type="project" value="Ensembl"/>
</dbReference>
<feature type="region of interest" description="Disordered" evidence="7">
    <location>
        <begin position="971"/>
        <end position="1030"/>
    </location>
</feature>
<dbReference type="GO" id="GO:0090102">
    <property type="term" value="P:cochlea development"/>
    <property type="evidence" value="ECO:0007669"/>
    <property type="project" value="Ensembl"/>
</dbReference>
<dbReference type="InterPro" id="IPR000008">
    <property type="entry name" value="C2_dom"/>
</dbReference>
<evidence type="ECO:0000256" key="2">
    <source>
        <dbReference type="ARBA" id="ARBA00006042"/>
    </source>
</evidence>
<dbReference type="SMART" id="SM00239">
    <property type="entry name" value="C2"/>
    <property type="match status" value="1"/>
</dbReference>
<keyword evidence="3 6" id="KW-0175">Coiled coil</keyword>
<protein>
    <submittedName>
        <fullName evidence="9">RPGRIP1 like</fullName>
    </submittedName>
</protein>
<dbReference type="Pfam" id="PF00168">
    <property type="entry name" value="C2"/>
    <property type="match status" value="1"/>
</dbReference>
<gene>
    <name evidence="9" type="primary">RPGRIP1L</name>
</gene>
<dbReference type="FunFam" id="2.60.40.150:FF:000073">
    <property type="entry name" value="protein fantom isoform X1"/>
    <property type="match status" value="1"/>
</dbReference>
<dbReference type="GO" id="GO:0043584">
    <property type="term" value="P:nose development"/>
    <property type="evidence" value="ECO:0007669"/>
    <property type="project" value="Ensembl"/>
</dbReference>
<feature type="coiled-coil region" evidence="6">
    <location>
        <begin position="196"/>
        <end position="425"/>
    </location>
</feature>
<keyword evidence="5" id="KW-0966">Cell projection</keyword>
<dbReference type="GO" id="GO:0001822">
    <property type="term" value="P:kidney development"/>
    <property type="evidence" value="ECO:0007669"/>
    <property type="project" value="Ensembl"/>
</dbReference>
<evidence type="ECO:0000256" key="3">
    <source>
        <dbReference type="ARBA" id="ARBA00023054"/>
    </source>
</evidence>
<dbReference type="GO" id="GO:0005886">
    <property type="term" value="C:plasma membrane"/>
    <property type="evidence" value="ECO:0007669"/>
    <property type="project" value="Ensembl"/>
</dbReference>
<dbReference type="PROSITE" id="PS50004">
    <property type="entry name" value="C2"/>
    <property type="match status" value="1"/>
</dbReference>
<dbReference type="GO" id="GO:0007368">
    <property type="term" value="P:determination of left/right symmetry"/>
    <property type="evidence" value="ECO:0007669"/>
    <property type="project" value="Ensembl"/>
</dbReference>
<evidence type="ECO:0000313" key="10">
    <source>
        <dbReference type="Proteomes" id="UP000694412"/>
    </source>
</evidence>
<feature type="compositionally biased region" description="Polar residues" evidence="7">
    <location>
        <begin position="989"/>
        <end position="1003"/>
    </location>
</feature>
<sequence>MAAVAGVRGSPVRAVGPTLPGIGGLLVATRNIRARQTVSQLSRKELEDKYFRLRDENILLKQKANKQEDTIKRMAIRITRLANDKKRSELVGGGPKRLGHNLELEKLVESLKLKVCDLEKYNEILRSKLISNKQQRPAQSRRPIQYRHAQSLDSIGFKKPDGDAGTLEHTKKEVRLQEPEVAPPKVVPRKCGPNLLEDARAKIRNMESEIDFQKERIGELEQLRDLLRTQLNKKEKEAEESTRYLKEQEVANQRSSIRDNVEMIKIRKQLAEKNNALSEMESDFLQLQENQRNLKASHDALIARSSDLNHQLKEERLKNLHLENELQSVALTNKRTEELQERINDLEQEKELLRKDYEKLSKSIFNMTQEQDWKLKEEQLKLQIAELETAVKSSSADKDKILDQMNMERDQKEKLMQENKELQSCCLENKKLLEELKDRMKYLTKRCDADGAEVSSEVLSLTKVQKQQKNGDLLCLEKDEDDILKDLEGSMQKLQLTHVETVQELEKTRQMLVVQQKITKGYKSELEIVTQKMESLQKEYESKIEKYVHLLDSRTERIRKLEAQLKDVAYSTKQFKYRPETVPGNPPNKFDESQHLERGEGLFEFHISKVKFSSAAVNAFGDNEPAAFCSYSFYDFETQSTPVLHGHTLSYDLTFQYIVKIDDIFLHYIQSESVTLEVHRARGSDYETVAACQLTLQEILEQNGRIYTKAVLVGKSGNIPDFGTIEYWIRLRAPMDHSIGLYKKNSKARGYVTPDLREDESQCQPVLRTAQVSTSTDGDLNELHVTVKCCNHLQSRKKHLQPNSYVVYRFFDFAYHDTPIIPSSTNPQIDDVMCFQMPVTADLDRYLKWESLTFFLFDDTEIGEDSYLGKANVPLIPLACNRPISGTFEITDSKRRVIGAIRVELKWKFEYLTPSGATVAAGLENDIQNEKSMVPKLRSEQDMQPPIFFPAGEESSARVKQESVTVLEVKESAREIQQEEEDGSRLSERQLNGQSSDTSGNQTEKTEKWEPKDGVGRHTNDSIESENDSDDCIISSPLFKNIKQASEKIRFEIISLCLTESRILEDDTIRRLFVECRLYNLVAEETPVSLPKPMRGQWIHYNYSNVIYVDKENNSERREYLKSILQRPPPDAGSLLFTVVSDPLDDEPDLECEDIGFAYVNLREIFQSRRDIIEKDICVFDSQDDSAIIGKLRVTVEALHALHAVYKEWKDGKEA</sequence>
<reference evidence="9" key="3">
    <citation type="submission" date="2025-09" db="UniProtKB">
        <authorList>
            <consortium name="Ensembl"/>
        </authorList>
    </citation>
    <scope>IDENTIFICATION</scope>
</reference>
<dbReference type="CTD" id="23322"/>
<dbReference type="Gene3D" id="2.60.40.150">
    <property type="entry name" value="C2 domain"/>
    <property type="match status" value="3"/>
</dbReference>
<dbReference type="GO" id="GO:0045744">
    <property type="term" value="P:negative regulation of G protein-coupled receptor signaling pathway"/>
    <property type="evidence" value="ECO:0007669"/>
    <property type="project" value="Ensembl"/>
</dbReference>
<feature type="coiled-coil region" evidence="6">
    <location>
        <begin position="519"/>
        <end position="546"/>
    </location>
</feature>
<dbReference type="RefSeq" id="XP_015729302.1">
    <property type="nucleotide sequence ID" value="XM_015873816.2"/>
</dbReference>
<dbReference type="GO" id="GO:0016607">
    <property type="term" value="C:nuclear speck"/>
    <property type="evidence" value="ECO:0007669"/>
    <property type="project" value="Ensembl"/>
</dbReference>
<dbReference type="Proteomes" id="UP000694412">
    <property type="component" value="Chromosome 11"/>
</dbReference>
<dbReference type="CDD" id="cd00030">
    <property type="entry name" value="C2"/>
    <property type="match status" value="1"/>
</dbReference>
<dbReference type="GO" id="GO:0008589">
    <property type="term" value="P:regulation of smoothened signaling pathway"/>
    <property type="evidence" value="ECO:0007669"/>
    <property type="project" value="Ensembl"/>
</dbReference>
<evidence type="ECO:0000313" key="9">
    <source>
        <dbReference type="Ensembl" id="ENSCJPP00005014929.1"/>
    </source>
</evidence>
<dbReference type="InterPro" id="IPR021656">
    <property type="entry name" value="C2-C2_1"/>
</dbReference>
<comment type="subcellular location">
    <subcellularLocation>
        <location evidence="1">Cell projection</location>
        <location evidence="1">Cilium</location>
    </subcellularLocation>
</comment>
<dbReference type="InterPro" id="IPR041091">
    <property type="entry name" value="RPGRIP1_C"/>
</dbReference>
<dbReference type="GO" id="GO:0001736">
    <property type="term" value="P:establishment of planar polarity"/>
    <property type="evidence" value="ECO:0007669"/>
    <property type="project" value="Ensembl"/>
</dbReference>
<organism evidence="9 10">
    <name type="scientific">Coturnix japonica</name>
    <name type="common">Japanese quail</name>
    <name type="synonym">Coturnix coturnix japonica</name>
    <dbReference type="NCBI Taxonomy" id="93934"/>
    <lineage>
        <taxon>Eukaryota</taxon>
        <taxon>Metazoa</taxon>
        <taxon>Chordata</taxon>
        <taxon>Craniata</taxon>
        <taxon>Vertebrata</taxon>
        <taxon>Euteleostomi</taxon>
        <taxon>Archelosauria</taxon>
        <taxon>Archosauria</taxon>
        <taxon>Dinosauria</taxon>
        <taxon>Saurischia</taxon>
        <taxon>Theropoda</taxon>
        <taxon>Coelurosauria</taxon>
        <taxon>Aves</taxon>
        <taxon>Neognathae</taxon>
        <taxon>Galloanserae</taxon>
        <taxon>Galliformes</taxon>
        <taxon>Phasianidae</taxon>
        <taxon>Perdicinae</taxon>
        <taxon>Coturnix</taxon>
    </lineage>
</organism>
<reference evidence="9" key="1">
    <citation type="submission" date="2015-11" db="EMBL/GenBank/DDBJ databases">
        <authorList>
            <consortium name="International Coturnix japonica Genome Analysis Consortium"/>
            <person name="Warren W."/>
            <person name="Burt D.W."/>
            <person name="Antin P.B."/>
            <person name="Lanford R."/>
            <person name="Gros J."/>
            <person name="Wilson R.K."/>
        </authorList>
    </citation>
    <scope>NUCLEOTIDE SEQUENCE [LARGE SCALE GENOMIC DNA]</scope>
</reference>
<accession>A0A8C2TNM5</accession>
<dbReference type="GO" id="GO:0021549">
    <property type="term" value="P:cerebellum development"/>
    <property type="evidence" value="ECO:0007669"/>
    <property type="project" value="Ensembl"/>
</dbReference>
<proteinExistence type="inferred from homology"/>
<dbReference type="GO" id="GO:0032391">
    <property type="term" value="C:photoreceptor connecting cilium"/>
    <property type="evidence" value="ECO:0007669"/>
    <property type="project" value="TreeGrafter"/>
</dbReference>
<evidence type="ECO:0000256" key="4">
    <source>
        <dbReference type="ARBA" id="ARBA00023069"/>
    </source>
</evidence>
<keyword evidence="4" id="KW-0969">Cilium</keyword>
<dbReference type="InterPro" id="IPR035892">
    <property type="entry name" value="C2_domain_sf"/>
</dbReference>
<comment type="similarity">
    <text evidence="2">Belongs to the RPGRIP1 family.</text>
</comment>
<dbReference type="GeneID" id="107319163"/>
<dbReference type="PANTHER" id="PTHR14240">
    <property type="entry name" value="RETINITIS PIGMENTOSA GTPASE REGULATOR-INTERACTING PROTEIN"/>
    <property type="match status" value="1"/>
</dbReference>
<name>A0A8C2TNM5_COTJA</name>
<evidence type="ECO:0000256" key="6">
    <source>
        <dbReference type="SAM" id="Coils"/>
    </source>
</evidence>
<dbReference type="Ensembl" id="ENSCJPT00005021186.1">
    <property type="protein sequence ID" value="ENSCJPP00005014929.1"/>
    <property type="gene ID" value="ENSCJPG00005012413.1"/>
</dbReference>
<feature type="compositionally biased region" description="Basic and acidic residues" evidence="7">
    <location>
        <begin position="971"/>
        <end position="988"/>
    </location>
</feature>
<feature type="domain" description="C2" evidence="8">
    <location>
        <begin position="766"/>
        <end position="888"/>
    </location>
</feature>
<dbReference type="GO" id="GO:0046548">
    <property type="term" value="P:retinal rod cell development"/>
    <property type="evidence" value="ECO:0007669"/>
    <property type="project" value="TreeGrafter"/>
</dbReference>
<dbReference type="GO" id="GO:0001889">
    <property type="term" value="P:liver development"/>
    <property type="evidence" value="ECO:0007669"/>
    <property type="project" value="Ensembl"/>
</dbReference>
<dbReference type="GO" id="GO:0005813">
    <property type="term" value="C:centrosome"/>
    <property type="evidence" value="ECO:0007669"/>
    <property type="project" value="Ensembl"/>
</dbReference>
<dbReference type="GO" id="GO:0036064">
    <property type="term" value="C:ciliary basal body"/>
    <property type="evidence" value="ECO:0007669"/>
    <property type="project" value="Ensembl"/>
</dbReference>
<dbReference type="AlphaFoldDB" id="A0A8C2TNM5"/>
<dbReference type="GO" id="GO:0021532">
    <property type="term" value="P:neural tube patterning"/>
    <property type="evidence" value="ECO:0007669"/>
    <property type="project" value="Ensembl"/>
</dbReference>
<evidence type="ECO:0000259" key="8">
    <source>
        <dbReference type="PROSITE" id="PS50004"/>
    </source>
</evidence>
<dbReference type="GO" id="GO:0005829">
    <property type="term" value="C:cytosol"/>
    <property type="evidence" value="ECO:0007669"/>
    <property type="project" value="Ensembl"/>
</dbReference>
<dbReference type="Pfam" id="PF18111">
    <property type="entry name" value="RPGR1_C"/>
    <property type="match status" value="1"/>
</dbReference>
<dbReference type="GO" id="GO:0060039">
    <property type="term" value="P:pericardium development"/>
    <property type="evidence" value="ECO:0007669"/>
    <property type="project" value="Ensembl"/>
</dbReference>
<dbReference type="GO" id="GO:0035115">
    <property type="term" value="P:embryonic forelimb morphogenesis"/>
    <property type="evidence" value="ECO:0007669"/>
    <property type="project" value="Ensembl"/>
</dbReference>
<dbReference type="InterPro" id="IPR031139">
    <property type="entry name" value="RPGRIP1_fam"/>
</dbReference>
<evidence type="ECO:0000256" key="7">
    <source>
        <dbReference type="SAM" id="MobiDB-lite"/>
    </source>
</evidence>
<feature type="compositionally biased region" description="Basic and acidic residues" evidence="7">
    <location>
        <begin position="1004"/>
        <end position="1021"/>
    </location>
</feature>
<dbReference type="GO" id="GO:0021772">
    <property type="term" value="P:olfactory bulb development"/>
    <property type="evidence" value="ECO:0007669"/>
    <property type="project" value="Ensembl"/>
</dbReference>
<keyword evidence="10" id="KW-1185">Reference proteome</keyword>
<dbReference type="PANTHER" id="PTHR14240:SF4">
    <property type="entry name" value="PROTEIN FANTOM"/>
    <property type="match status" value="1"/>
</dbReference>
<evidence type="ECO:0000256" key="1">
    <source>
        <dbReference type="ARBA" id="ARBA00004138"/>
    </source>
</evidence>
<dbReference type="GO" id="GO:0021670">
    <property type="term" value="P:lateral ventricle development"/>
    <property type="evidence" value="ECO:0007669"/>
    <property type="project" value="Ensembl"/>
</dbReference>
<dbReference type="SUPFAM" id="SSF49562">
    <property type="entry name" value="C2 domain (Calcium/lipid-binding domain, CaLB)"/>
    <property type="match status" value="2"/>
</dbReference>